<dbReference type="GO" id="GO:0005524">
    <property type="term" value="F:ATP binding"/>
    <property type="evidence" value="ECO:0007669"/>
    <property type="project" value="UniProtKB-KW"/>
</dbReference>
<dbReference type="EMBL" id="KZ824452">
    <property type="protein sequence ID" value="RAK98608.1"/>
    <property type="molecule type" value="Genomic_DNA"/>
</dbReference>
<dbReference type="GeneID" id="37227669"/>
<evidence type="ECO:0000256" key="2">
    <source>
        <dbReference type="ARBA" id="ARBA00022840"/>
    </source>
</evidence>
<protein>
    <submittedName>
        <fullName evidence="4">P-loop containing nucleoside triphosphate hydrolase protein</fullName>
    </submittedName>
</protein>
<dbReference type="InterPro" id="IPR003439">
    <property type="entry name" value="ABC_transporter-like_ATP-bd"/>
</dbReference>
<dbReference type="STRING" id="1448316.A0A395GUG3"/>
<dbReference type="VEuPathDB" id="FungiDB:BO80DRAFT_466820"/>
<dbReference type="Gene3D" id="3.40.50.300">
    <property type="entry name" value="P-loop containing nucleotide triphosphate hydrolases"/>
    <property type="match status" value="1"/>
</dbReference>
<reference evidence="4 5" key="1">
    <citation type="submission" date="2018-02" db="EMBL/GenBank/DDBJ databases">
        <title>The genomes of Aspergillus section Nigri reveals drivers in fungal speciation.</title>
        <authorList>
            <consortium name="DOE Joint Genome Institute"/>
            <person name="Vesth T.C."/>
            <person name="Nybo J."/>
            <person name="Theobald S."/>
            <person name="Brandl J."/>
            <person name="Frisvad J.C."/>
            <person name="Nielsen K.F."/>
            <person name="Lyhne E.K."/>
            <person name="Kogle M.E."/>
            <person name="Kuo A."/>
            <person name="Riley R."/>
            <person name="Clum A."/>
            <person name="Nolan M."/>
            <person name="Lipzen A."/>
            <person name="Salamov A."/>
            <person name="Henrissat B."/>
            <person name="Wiebenga A."/>
            <person name="De vries R.P."/>
            <person name="Grigoriev I.V."/>
            <person name="Mortensen U.H."/>
            <person name="Andersen M.R."/>
            <person name="Baker S.E."/>
        </authorList>
    </citation>
    <scope>NUCLEOTIDE SEQUENCE [LARGE SCALE GENOMIC DNA]</scope>
    <source>
        <strain evidence="4 5">CBS 121593</strain>
    </source>
</reference>
<evidence type="ECO:0000313" key="4">
    <source>
        <dbReference type="EMBL" id="RAK98608.1"/>
    </source>
</evidence>
<evidence type="ECO:0000313" key="5">
    <source>
        <dbReference type="Proteomes" id="UP000249402"/>
    </source>
</evidence>
<proteinExistence type="predicted"/>
<dbReference type="GO" id="GO:0016020">
    <property type="term" value="C:membrane"/>
    <property type="evidence" value="ECO:0007669"/>
    <property type="project" value="TreeGrafter"/>
</dbReference>
<dbReference type="Proteomes" id="UP000249402">
    <property type="component" value="Unassembled WGS sequence"/>
</dbReference>
<dbReference type="PANTHER" id="PTHR24223:SF399">
    <property type="entry name" value="ABC TRANSPORTER ATNG"/>
    <property type="match status" value="1"/>
</dbReference>
<dbReference type="GO" id="GO:0042626">
    <property type="term" value="F:ATPase-coupled transmembrane transporter activity"/>
    <property type="evidence" value="ECO:0007669"/>
    <property type="project" value="TreeGrafter"/>
</dbReference>
<dbReference type="PANTHER" id="PTHR24223">
    <property type="entry name" value="ATP-BINDING CASSETTE SUB-FAMILY C"/>
    <property type="match status" value="1"/>
</dbReference>
<dbReference type="OrthoDB" id="6500128at2759"/>
<keyword evidence="1" id="KW-0547">Nucleotide-binding</keyword>
<dbReference type="Pfam" id="PF00005">
    <property type="entry name" value="ABC_tran"/>
    <property type="match status" value="1"/>
</dbReference>
<sequence>MIQNLPWALAPAQTFVVYAAHGQALDVTNALSSLSVITLLTNSASKLLSAIPSTAAAVGCFDRIQACLLIPIGQPSQGTVADIVKHPHVRTRMSSESLVSLPLRNIVIVERLFGDNGLHRRLRWTVIFVTHGTEYVSYADQGLVLSNGNLRQKETHERKLCTPDPSFAAVDELDEEREHMKPAIKDSAAQVSQGNQINNLERVLEISLGSISRVRDFDPDVTHKDEGQKIKAPSDWPNRGAIEFSEVTAQYSPDAVALTDISFKAHPGQEIGICGRTGSSLLPTLLGMLDITRGSVVIDNIDLATMPRCTVRLNVDPAGQLSDTDMIATLDRVGLWKDVFKARGGLDAEIKDTLSLSRGQQQLLELGHATLRLRVSHAKFDSGVDVETDARMQETLRQAPCNTCTILTVAHRIRTIQDSDLVLVLDKGRVVGMDEPESLASRSGGIFASLLNSHSP</sequence>
<keyword evidence="2" id="KW-0067">ATP-binding</keyword>
<keyword evidence="4" id="KW-0378">Hydrolase</keyword>
<dbReference type="InterPro" id="IPR027417">
    <property type="entry name" value="P-loop_NTPase"/>
</dbReference>
<organism evidence="4 5">
    <name type="scientific">Aspergillus ibericus CBS 121593</name>
    <dbReference type="NCBI Taxonomy" id="1448316"/>
    <lineage>
        <taxon>Eukaryota</taxon>
        <taxon>Fungi</taxon>
        <taxon>Dikarya</taxon>
        <taxon>Ascomycota</taxon>
        <taxon>Pezizomycotina</taxon>
        <taxon>Eurotiomycetes</taxon>
        <taxon>Eurotiomycetidae</taxon>
        <taxon>Eurotiales</taxon>
        <taxon>Aspergillaceae</taxon>
        <taxon>Aspergillus</taxon>
        <taxon>Aspergillus subgen. Circumdati</taxon>
    </lineage>
</organism>
<feature type="domain" description="ABC transporter" evidence="3">
    <location>
        <begin position="242"/>
        <end position="452"/>
    </location>
</feature>
<name>A0A395GUG3_9EURO</name>
<accession>A0A395GUG3</accession>
<dbReference type="SUPFAM" id="SSF52540">
    <property type="entry name" value="P-loop containing nucleoside triphosphate hydrolases"/>
    <property type="match status" value="1"/>
</dbReference>
<dbReference type="InterPro" id="IPR050173">
    <property type="entry name" value="ABC_transporter_C-like"/>
</dbReference>
<dbReference type="GO" id="GO:0016887">
    <property type="term" value="F:ATP hydrolysis activity"/>
    <property type="evidence" value="ECO:0007669"/>
    <property type="project" value="InterPro"/>
</dbReference>
<evidence type="ECO:0000256" key="1">
    <source>
        <dbReference type="ARBA" id="ARBA00022741"/>
    </source>
</evidence>
<dbReference type="RefSeq" id="XP_025572936.1">
    <property type="nucleotide sequence ID" value="XM_025722804.1"/>
</dbReference>
<gene>
    <name evidence="4" type="ORF">BO80DRAFT_466820</name>
</gene>
<dbReference type="AlphaFoldDB" id="A0A395GUG3"/>
<dbReference type="PROSITE" id="PS50893">
    <property type="entry name" value="ABC_TRANSPORTER_2"/>
    <property type="match status" value="1"/>
</dbReference>
<keyword evidence="5" id="KW-1185">Reference proteome</keyword>
<evidence type="ECO:0000259" key="3">
    <source>
        <dbReference type="PROSITE" id="PS50893"/>
    </source>
</evidence>